<dbReference type="RefSeq" id="WP_068134047.1">
    <property type="nucleotide sequence ID" value="NZ_AP014924.1"/>
</dbReference>
<dbReference type="SMART" id="SM00849">
    <property type="entry name" value="Lactamase_B"/>
    <property type="match status" value="1"/>
</dbReference>
<sequence length="342" mass="37789">MSTPLPVQPPPIHEPIPGLYQVSMPIPVPLRAVNVYLLSGPEGWTVVDTGFHTAETEVRWRLALDALGIGFRDLTAIVVSHYHPDHIGCAGWLQEQSGAPVLMLRQEIPQVERFWRPGSPAGEAIAAFFEAHGMPVPEAGPLGGHHLEQVARVTPFPRITPVDPGQELRLGGWRFQVHWAPGHAEGLMVLWEPDARFLLADDLILATITPNISLWPFSVENPLDQYLSSLGRIAPLPARLVLPGHRAPIGDLAGRVGEIVLHHRDRLDRVEAIVRELERDGGPAPVTGWDVNLRLFGPQPDLFRSRFAMAETLAHLDYLAVHGRLRQEEGNGSPARICYRTV</sequence>
<dbReference type="EMBL" id="AP014924">
    <property type="protein sequence ID" value="BAS26459.1"/>
    <property type="molecule type" value="Genomic_DNA"/>
</dbReference>
<dbReference type="PANTHER" id="PTHR23131">
    <property type="entry name" value="ENDORIBONUCLEASE LACTB2"/>
    <property type="match status" value="1"/>
</dbReference>
<keyword evidence="3" id="KW-1185">Reference proteome</keyword>
<dbReference type="KEGG" id="lpil:LIP_0602"/>
<dbReference type="Pfam" id="PF00753">
    <property type="entry name" value="Lactamase_B"/>
    <property type="match status" value="1"/>
</dbReference>
<reference evidence="3" key="1">
    <citation type="submission" date="2015-07" db="EMBL/GenBank/DDBJ databases">
        <title>Complete genome sequence and phylogenetic analysis of Limnochorda pilosa.</title>
        <authorList>
            <person name="Watanabe M."/>
            <person name="Kojima H."/>
            <person name="Fukui M."/>
        </authorList>
    </citation>
    <scope>NUCLEOTIDE SEQUENCE [LARGE SCALE GENOMIC DNA]</scope>
    <source>
        <strain evidence="3">HC45</strain>
    </source>
</reference>
<evidence type="ECO:0000259" key="1">
    <source>
        <dbReference type="SMART" id="SM00849"/>
    </source>
</evidence>
<dbReference type="InterPro" id="IPR036388">
    <property type="entry name" value="WH-like_DNA-bd_sf"/>
</dbReference>
<accession>A0A0K2SHY2</accession>
<dbReference type="InterPro" id="IPR036866">
    <property type="entry name" value="RibonucZ/Hydroxyglut_hydro"/>
</dbReference>
<protein>
    <recommendedName>
        <fullName evidence="1">Metallo-beta-lactamase domain-containing protein</fullName>
    </recommendedName>
</protein>
<dbReference type="PANTHER" id="PTHR23131:SF4">
    <property type="entry name" value="METALLO-BETA-LACTAMASE SUPERFAMILY POTEIN"/>
    <property type="match status" value="1"/>
</dbReference>
<reference evidence="3" key="2">
    <citation type="journal article" date="2016" name="Int. J. Syst. Evol. Microbiol.">
        <title>Complete genome sequence and cell structure of Limnochorda pilosa, a Gram-negative spore-former within the phylum Firmicutes.</title>
        <authorList>
            <person name="Watanabe M."/>
            <person name="Kojima H."/>
            <person name="Fukui M."/>
        </authorList>
    </citation>
    <scope>NUCLEOTIDE SEQUENCE [LARGE SCALE GENOMIC DNA]</scope>
    <source>
        <strain evidence="3">HC45</strain>
    </source>
</reference>
<dbReference type="InterPro" id="IPR050662">
    <property type="entry name" value="Sec-metab_biosynth-thioest"/>
</dbReference>
<organism evidence="2 3">
    <name type="scientific">Limnochorda pilosa</name>
    <dbReference type="NCBI Taxonomy" id="1555112"/>
    <lineage>
        <taxon>Bacteria</taxon>
        <taxon>Bacillati</taxon>
        <taxon>Bacillota</taxon>
        <taxon>Limnochordia</taxon>
        <taxon>Limnochordales</taxon>
        <taxon>Limnochordaceae</taxon>
        <taxon>Limnochorda</taxon>
    </lineage>
</organism>
<proteinExistence type="predicted"/>
<dbReference type="SUPFAM" id="SSF56281">
    <property type="entry name" value="Metallo-hydrolase/oxidoreductase"/>
    <property type="match status" value="1"/>
</dbReference>
<dbReference type="Gene3D" id="3.60.15.10">
    <property type="entry name" value="Ribonuclease Z/Hydroxyacylglutathione hydrolase-like"/>
    <property type="match status" value="1"/>
</dbReference>
<dbReference type="Proteomes" id="UP000065807">
    <property type="component" value="Chromosome"/>
</dbReference>
<gene>
    <name evidence="2" type="ORF">LIP_0602</name>
</gene>
<dbReference type="InterPro" id="IPR048933">
    <property type="entry name" value="B_lactamase-like_C"/>
</dbReference>
<dbReference type="Pfam" id="PF21221">
    <property type="entry name" value="B_lactamase-like_C"/>
    <property type="match status" value="1"/>
</dbReference>
<dbReference type="Gene3D" id="1.10.10.10">
    <property type="entry name" value="Winged helix-like DNA-binding domain superfamily/Winged helix DNA-binding domain"/>
    <property type="match status" value="1"/>
</dbReference>
<evidence type="ECO:0000313" key="3">
    <source>
        <dbReference type="Proteomes" id="UP000065807"/>
    </source>
</evidence>
<feature type="domain" description="Metallo-beta-lactamase" evidence="1">
    <location>
        <begin position="32"/>
        <end position="245"/>
    </location>
</feature>
<evidence type="ECO:0000313" key="2">
    <source>
        <dbReference type="EMBL" id="BAS26459.1"/>
    </source>
</evidence>
<name>A0A0K2SHY2_LIMPI</name>
<dbReference type="InterPro" id="IPR001279">
    <property type="entry name" value="Metallo-B-lactamas"/>
</dbReference>
<dbReference type="AlphaFoldDB" id="A0A0K2SHY2"/>
<dbReference type="OrthoDB" id="9761531at2"/>
<dbReference type="STRING" id="1555112.LIP_0602"/>
<dbReference type="CDD" id="cd07725">
    <property type="entry name" value="TTHA1429-like_MBL-fold"/>
    <property type="match status" value="1"/>
</dbReference>